<organism evidence="5 6">
    <name type="scientific">Paucihalobacter ruber</name>
    <dbReference type="NCBI Taxonomy" id="2567861"/>
    <lineage>
        <taxon>Bacteria</taxon>
        <taxon>Pseudomonadati</taxon>
        <taxon>Bacteroidota</taxon>
        <taxon>Flavobacteriia</taxon>
        <taxon>Flavobacteriales</taxon>
        <taxon>Flavobacteriaceae</taxon>
        <taxon>Paucihalobacter</taxon>
    </lineage>
</organism>
<reference evidence="5 6" key="1">
    <citation type="submission" date="2019-06" db="EMBL/GenBank/DDBJ databases">
        <title>Flavobacteriaceae Paucihalobacterium erythroidium CWB-1, complete genome.</title>
        <authorList>
            <person name="Wu S."/>
        </authorList>
    </citation>
    <scope>NUCLEOTIDE SEQUENCE [LARGE SCALE GENOMIC DNA]</scope>
    <source>
        <strain evidence="5 6">CWB-1</strain>
    </source>
</reference>
<gene>
    <name evidence="5" type="ORF">FJ651_00285</name>
</gene>
<evidence type="ECO:0000256" key="3">
    <source>
        <dbReference type="ARBA" id="ARBA00023065"/>
    </source>
</evidence>
<proteinExistence type="inferred from homology"/>
<dbReference type="AlphaFoldDB" id="A0A506PNY1"/>
<dbReference type="EMBL" id="VHIQ01000001">
    <property type="protein sequence ID" value="TPV35394.1"/>
    <property type="molecule type" value="Genomic_DNA"/>
</dbReference>
<feature type="coiled-coil region" evidence="4">
    <location>
        <begin position="33"/>
        <end position="60"/>
    </location>
</feature>
<comment type="caution">
    <text evidence="5">The sequence shown here is derived from an EMBL/GenBank/DDBJ whole genome shotgun (WGS) entry which is preliminary data.</text>
</comment>
<dbReference type="OrthoDB" id="9806712at2"/>
<dbReference type="Proteomes" id="UP000317332">
    <property type="component" value="Unassembled WGS sequence"/>
</dbReference>
<keyword evidence="6" id="KW-1185">Reference proteome</keyword>
<sequence length="197" mass="23116">MALKFHYNKTTVQLFKRQLAIRQKALPILKNKETALRLEVVKLTKELEDIQLQQRALDDKLENYKAFWAEFPDILLMDKIDIYKKKVIGVNIPEIKTIVFKIADVSWWNMPAWVPGGIALLKEVIRLKLKADILQQQTDILDLARKKTTQKVNLYEKVQIPEYEEAIMKIKRFLEDKENISKAAQKIVKKRKDSKAV</sequence>
<accession>A0A506PNY1</accession>
<keyword evidence="4" id="KW-0175">Coiled coil</keyword>
<evidence type="ECO:0000256" key="4">
    <source>
        <dbReference type="SAM" id="Coils"/>
    </source>
</evidence>
<evidence type="ECO:0000313" key="6">
    <source>
        <dbReference type="Proteomes" id="UP000317332"/>
    </source>
</evidence>
<evidence type="ECO:0000256" key="2">
    <source>
        <dbReference type="ARBA" id="ARBA00022448"/>
    </source>
</evidence>
<dbReference type="GO" id="GO:0046961">
    <property type="term" value="F:proton-transporting ATPase activity, rotational mechanism"/>
    <property type="evidence" value="ECO:0007669"/>
    <property type="project" value="InterPro"/>
</dbReference>
<keyword evidence="2" id="KW-0813">Transport</keyword>
<keyword evidence="3" id="KW-0406">Ion transport</keyword>
<comment type="similarity">
    <text evidence="1">Belongs to the V-ATPase D subunit family.</text>
</comment>
<name>A0A506PNY1_9FLAO</name>
<evidence type="ECO:0000256" key="1">
    <source>
        <dbReference type="ARBA" id="ARBA00005850"/>
    </source>
</evidence>
<dbReference type="InterPro" id="IPR002699">
    <property type="entry name" value="V_ATPase_D"/>
</dbReference>
<dbReference type="RefSeq" id="WP_140988403.1">
    <property type="nucleotide sequence ID" value="NZ_VHIQ01000001.1"/>
</dbReference>
<evidence type="ECO:0000313" key="5">
    <source>
        <dbReference type="EMBL" id="TPV35394.1"/>
    </source>
</evidence>
<dbReference type="Gene3D" id="1.10.287.3240">
    <property type="match status" value="1"/>
</dbReference>
<protein>
    <submittedName>
        <fullName evidence="5">V-type ATP synthase subunit D</fullName>
    </submittedName>
</protein>
<dbReference type="Pfam" id="PF01813">
    <property type="entry name" value="ATP-synt_D"/>
    <property type="match status" value="1"/>
</dbReference>